<name>L7JZ01_TRAHO</name>
<dbReference type="OMA" id="DLIIYCN"/>
<proteinExistence type="predicted"/>
<dbReference type="EMBL" id="JH993832">
    <property type="protein sequence ID" value="ELQ76649.1"/>
    <property type="molecule type" value="Genomic_DNA"/>
</dbReference>
<dbReference type="OrthoDB" id="2187052at2759"/>
<protein>
    <submittedName>
        <fullName evidence="1">Uncharacterized protein</fullName>
    </submittedName>
</protein>
<evidence type="ECO:0000313" key="2">
    <source>
        <dbReference type="Proteomes" id="UP000011185"/>
    </source>
</evidence>
<reference evidence="1 2" key="1">
    <citation type="journal article" date="2012" name="PLoS Pathog.">
        <title>The genome of the obligate intracellular parasite Trachipleistophora hominis: new insights into microsporidian genome dynamics and reductive evolution.</title>
        <authorList>
            <person name="Heinz E."/>
            <person name="Williams T.A."/>
            <person name="Nakjang S."/>
            <person name="Noel C.J."/>
            <person name="Swan D.C."/>
            <person name="Goldberg A.V."/>
            <person name="Harris S.R."/>
            <person name="Weinmaier T."/>
            <person name="Markert S."/>
            <person name="Becher D."/>
            <person name="Bernhardt J."/>
            <person name="Dagan T."/>
            <person name="Hacker C."/>
            <person name="Lucocq J.M."/>
            <person name="Schweder T."/>
            <person name="Rattei T."/>
            <person name="Hall N."/>
            <person name="Hirt R.P."/>
            <person name="Embley T.M."/>
        </authorList>
    </citation>
    <scope>NUCLEOTIDE SEQUENCE [LARGE SCALE GENOMIC DNA]</scope>
</reference>
<evidence type="ECO:0000313" key="1">
    <source>
        <dbReference type="EMBL" id="ELQ76649.1"/>
    </source>
</evidence>
<keyword evidence="2" id="KW-1185">Reference proteome</keyword>
<dbReference type="HOGENOM" id="CLU_162190_0_0_1"/>
<dbReference type="Pfam" id="PF17025">
    <property type="entry name" value="DUF5099"/>
    <property type="match status" value="1"/>
</dbReference>
<gene>
    <name evidence="1" type="ORF">THOM_0368</name>
</gene>
<accession>L7JZ01</accession>
<dbReference type="VEuPathDB" id="MicrosporidiaDB:THOM_0368"/>
<dbReference type="InterPro" id="IPR031503">
    <property type="entry name" value="DUF5099"/>
</dbReference>
<sequence>MLLKYYLSKIFGQKLTFAKKPNLIFIINAYQNISLDEIQRLRDKYGIEKIVGLQRDDFDTFYTQEQLDRNNLPDLIIYCNIKLEFKLRQPEILYKAEIVFSRFGFSEGLFVKALDHFSKCIINNGK</sequence>
<dbReference type="InParanoid" id="L7JZ01"/>
<dbReference type="Proteomes" id="UP000011185">
    <property type="component" value="Unassembled WGS sequence"/>
</dbReference>
<dbReference type="AlphaFoldDB" id="L7JZ01"/>
<organism evidence="1 2">
    <name type="scientific">Trachipleistophora hominis</name>
    <name type="common">Microsporidian parasite</name>
    <dbReference type="NCBI Taxonomy" id="72359"/>
    <lineage>
        <taxon>Eukaryota</taxon>
        <taxon>Fungi</taxon>
        <taxon>Fungi incertae sedis</taxon>
        <taxon>Microsporidia</taxon>
        <taxon>Pleistophoridae</taxon>
        <taxon>Trachipleistophora</taxon>
    </lineage>
</organism>